<name>A0A7X0J0W9_9SPHI</name>
<sequence length="84" mass="9699">MKTRDKILTILNEVIDSDYSELNKLEISDDEKLRAITSESMVALIFVTTLEDEFSIEFNDDEIDITFFNSIDYLAETVDSHLSE</sequence>
<dbReference type="Gene3D" id="1.10.1200.10">
    <property type="entry name" value="ACP-like"/>
    <property type="match status" value="1"/>
</dbReference>
<organism evidence="1 2">
    <name type="scientific">Pedobacter cryoconitis</name>
    <dbReference type="NCBI Taxonomy" id="188932"/>
    <lineage>
        <taxon>Bacteria</taxon>
        <taxon>Pseudomonadati</taxon>
        <taxon>Bacteroidota</taxon>
        <taxon>Sphingobacteriia</taxon>
        <taxon>Sphingobacteriales</taxon>
        <taxon>Sphingobacteriaceae</taxon>
        <taxon>Pedobacter</taxon>
    </lineage>
</organism>
<dbReference type="AlphaFoldDB" id="A0A7X0J0W9"/>
<evidence type="ECO:0000313" key="2">
    <source>
        <dbReference type="Proteomes" id="UP000521017"/>
    </source>
</evidence>
<dbReference type="InterPro" id="IPR036736">
    <property type="entry name" value="ACP-like_sf"/>
</dbReference>
<comment type="caution">
    <text evidence="1">The sequence shown here is derived from an EMBL/GenBank/DDBJ whole genome shotgun (WGS) entry which is preliminary data.</text>
</comment>
<accession>A0A7X0J0W9</accession>
<evidence type="ECO:0000313" key="1">
    <source>
        <dbReference type="EMBL" id="MBB6499060.1"/>
    </source>
</evidence>
<proteinExistence type="predicted"/>
<dbReference type="SUPFAM" id="SSF47336">
    <property type="entry name" value="ACP-like"/>
    <property type="match status" value="1"/>
</dbReference>
<dbReference type="RefSeq" id="WP_184623753.1">
    <property type="nucleotide sequence ID" value="NZ_JACHCC010000003.1"/>
</dbReference>
<gene>
    <name evidence="1" type="ORF">HDF25_001201</name>
</gene>
<reference evidence="1 2" key="1">
    <citation type="submission" date="2020-08" db="EMBL/GenBank/DDBJ databases">
        <title>Genomic Encyclopedia of Type Strains, Phase IV (KMG-V): Genome sequencing to study the core and pangenomes of soil and plant-associated prokaryotes.</title>
        <authorList>
            <person name="Whitman W."/>
        </authorList>
    </citation>
    <scope>NUCLEOTIDE SEQUENCE [LARGE SCALE GENOMIC DNA]</scope>
    <source>
        <strain evidence="1 2">M2T3</strain>
    </source>
</reference>
<dbReference type="Proteomes" id="UP000521017">
    <property type="component" value="Unassembled WGS sequence"/>
</dbReference>
<dbReference type="EMBL" id="JACHCC010000003">
    <property type="protein sequence ID" value="MBB6499060.1"/>
    <property type="molecule type" value="Genomic_DNA"/>
</dbReference>
<protein>
    <submittedName>
        <fullName evidence="1">Acyl carrier protein</fullName>
    </submittedName>
</protein>